<evidence type="ECO:0000313" key="4">
    <source>
        <dbReference type="Proteomes" id="UP000237246"/>
    </source>
</evidence>
<sequence>MAKCRSRAAPSRRRSPRSVSSCAYGERSSGTAELPAAPRGWAKPFGGSGAAALPVPLSAGEAGLTLRRGRESRPARAFPLLLPSLPVPSLPRLLAGSAVSPAGAPLPLPPRTQRRRRRCRPAGRRSNRPSGPTEPLPGTGLEESAAPAMCRCPEPVELPSPASPAAGLRTWSRACISSLSASFLRWFFAASRLHLAPLTLTFLLFLSFPSLVCLFVFSPLYFFFSPAGFFLKKEAYTVLLPGSLSPAVPASLAAWPGLLPCGFLMGSCERGRARKASAESSSLLAVGYGSSQHFMDSQSFNLILLNEGEKAAGRWSTVTRLSKAGQHGKPCWHGICKKAVTHLP</sequence>
<reference evidence="3 4" key="1">
    <citation type="submission" date="2018-01" db="EMBL/GenBank/DDBJ databases">
        <title>Comparison of the Chinese Bamboo Partridge and Red Junglefowl genome sequences highlights the importance of demography in genome evolution.</title>
        <authorList>
            <person name="Tiley G.P."/>
            <person name="Kimball R.T."/>
            <person name="Braun E.L."/>
            <person name="Burleigh J.G."/>
        </authorList>
    </citation>
    <scope>NUCLEOTIDE SEQUENCE [LARGE SCALE GENOMIC DNA]</scope>
    <source>
        <strain evidence="3">RTK389</strain>
        <tissue evidence="3">Blood</tissue>
    </source>
</reference>
<dbReference type="EMBL" id="PPHD01000027">
    <property type="protein sequence ID" value="POI36156.1"/>
    <property type="molecule type" value="Genomic_DNA"/>
</dbReference>
<keyword evidence="2" id="KW-0472">Membrane</keyword>
<keyword evidence="4" id="KW-1185">Reference proteome</keyword>
<keyword evidence="2" id="KW-0812">Transmembrane</keyword>
<proteinExistence type="predicted"/>
<evidence type="ECO:0000256" key="1">
    <source>
        <dbReference type="SAM" id="MobiDB-lite"/>
    </source>
</evidence>
<feature type="transmembrane region" description="Helical" evidence="2">
    <location>
        <begin position="244"/>
        <end position="265"/>
    </location>
</feature>
<organism evidence="3 4">
    <name type="scientific">Bambusicola thoracicus</name>
    <name type="common">Chinese bamboo-partridge</name>
    <name type="synonym">Perdix thoracica</name>
    <dbReference type="NCBI Taxonomy" id="9083"/>
    <lineage>
        <taxon>Eukaryota</taxon>
        <taxon>Metazoa</taxon>
        <taxon>Chordata</taxon>
        <taxon>Craniata</taxon>
        <taxon>Vertebrata</taxon>
        <taxon>Euteleostomi</taxon>
        <taxon>Archelosauria</taxon>
        <taxon>Archosauria</taxon>
        <taxon>Dinosauria</taxon>
        <taxon>Saurischia</taxon>
        <taxon>Theropoda</taxon>
        <taxon>Coelurosauria</taxon>
        <taxon>Aves</taxon>
        <taxon>Neognathae</taxon>
        <taxon>Galloanserae</taxon>
        <taxon>Galliformes</taxon>
        <taxon>Phasianidae</taxon>
        <taxon>Perdicinae</taxon>
        <taxon>Bambusicola</taxon>
    </lineage>
</organism>
<feature type="region of interest" description="Disordered" evidence="1">
    <location>
        <begin position="1"/>
        <end position="51"/>
    </location>
</feature>
<feature type="transmembrane region" description="Helical" evidence="2">
    <location>
        <begin position="200"/>
        <end position="224"/>
    </location>
</feature>
<evidence type="ECO:0000313" key="3">
    <source>
        <dbReference type="EMBL" id="POI36156.1"/>
    </source>
</evidence>
<feature type="compositionally biased region" description="Basic residues" evidence="1">
    <location>
        <begin position="112"/>
        <end position="127"/>
    </location>
</feature>
<keyword evidence="2" id="KW-1133">Transmembrane helix</keyword>
<feature type="region of interest" description="Disordered" evidence="1">
    <location>
        <begin position="98"/>
        <end position="140"/>
    </location>
</feature>
<dbReference type="AlphaFoldDB" id="A0A2P4TIH2"/>
<evidence type="ECO:0000256" key="2">
    <source>
        <dbReference type="SAM" id="Phobius"/>
    </source>
</evidence>
<protein>
    <submittedName>
        <fullName evidence="3">Uncharacterized protein</fullName>
    </submittedName>
</protein>
<gene>
    <name evidence="3" type="ORF">CIB84_000091</name>
</gene>
<feature type="compositionally biased region" description="Basic residues" evidence="1">
    <location>
        <begin position="1"/>
        <end position="16"/>
    </location>
</feature>
<name>A0A2P4TIH2_BAMTH</name>
<comment type="caution">
    <text evidence="3">The sequence shown here is derived from an EMBL/GenBank/DDBJ whole genome shotgun (WGS) entry which is preliminary data.</text>
</comment>
<accession>A0A2P4TIH2</accession>
<dbReference type="Proteomes" id="UP000237246">
    <property type="component" value="Unassembled WGS sequence"/>
</dbReference>